<dbReference type="InterPro" id="IPR011605">
    <property type="entry name" value="NusB_fam"/>
</dbReference>
<evidence type="ECO:0000313" key="8">
    <source>
        <dbReference type="EMBL" id="WWX24842.1"/>
    </source>
</evidence>
<dbReference type="InterPro" id="IPR035926">
    <property type="entry name" value="NusB-like_sf"/>
</dbReference>
<dbReference type="SUPFAM" id="SSF48013">
    <property type="entry name" value="NusB-like"/>
    <property type="match status" value="1"/>
</dbReference>
<proteinExistence type="inferred from homology"/>
<sequence>MPKRHQARIVALKSLFEIDLTGHPAEEVIDRQLETAELTAEIALLARAMVTGTLENLEEADGIIQRLAPAYPVTQMAPVDRNILRLAIYEVLHDNNVPVRVAINEAVELAKEFGADSSAKFINGVLSTVSTLTQRE</sequence>
<dbReference type="InterPro" id="IPR006027">
    <property type="entry name" value="NusB_RsmB_TIM44"/>
</dbReference>
<evidence type="ECO:0000256" key="4">
    <source>
        <dbReference type="ARBA" id="ARBA00023015"/>
    </source>
</evidence>
<keyword evidence="9" id="KW-1185">Reference proteome</keyword>
<evidence type="ECO:0000256" key="2">
    <source>
        <dbReference type="ARBA" id="ARBA00022814"/>
    </source>
</evidence>
<dbReference type="PANTHER" id="PTHR11078:SF3">
    <property type="entry name" value="ANTITERMINATION NUSB DOMAIN-CONTAINING PROTEIN"/>
    <property type="match status" value="1"/>
</dbReference>
<dbReference type="HAMAP" id="MF_00073">
    <property type="entry name" value="NusB"/>
    <property type="match status" value="1"/>
</dbReference>
<evidence type="ECO:0000259" key="7">
    <source>
        <dbReference type="Pfam" id="PF01029"/>
    </source>
</evidence>
<gene>
    <name evidence="6 8" type="primary">nusB</name>
    <name evidence="8" type="ORF">V8247_06140</name>
</gene>
<dbReference type="NCBIfam" id="TIGR01951">
    <property type="entry name" value="nusB"/>
    <property type="match status" value="1"/>
</dbReference>
<keyword evidence="4 6" id="KW-0805">Transcription regulation</keyword>
<name>A0ABZ2J5J2_9CHLR</name>
<dbReference type="Gene3D" id="1.10.940.10">
    <property type="entry name" value="NusB-like"/>
    <property type="match status" value="1"/>
</dbReference>
<dbReference type="Proteomes" id="UP001375370">
    <property type="component" value="Chromosome"/>
</dbReference>
<keyword evidence="5 6" id="KW-0804">Transcription</keyword>
<dbReference type="Pfam" id="PF01029">
    <property type="entry name" value="NusB"/>
    <property type="match status" value="1"/>
</dbReference>
<evidence type="ECO:0000313" key="9">
    <source>
        <dbReference type="Proteomes" id="UP001375370"/>
    </source>
</evidence>
<keyword evidence="2 6" id="KW-0889">Transcription antitermination</keyword>
<comment type="function">
    <text evidence="6">Involved in transcription antitermination. Required for transcription of ribosomal RNA (rRNA) genes. Binds specifically to the boxA antiterminator sequence of the ribosomal RNA (rrn) operons.</text>
</comment>
<evidence type="ECO:0000256" key="1">
    <source>
        <dbReference type="ARBA" id="ARBA00005952"/>
    </source>
</evidence>
<dbReference type="PANTHER" id="PTHR11078">
    <property type="entry name" value="N UTILIZATION SUBSTANCE PROTEIN B-RELATED"/>
    <property type="match status" value="1"/>
</dbReference>
<evidence type="ECO:0000256" key="5">
    <source>
        <dbReference type="ARBA" id="ARBA00023163"/>
    </source>
</evidence>
<evidence type="ECO:0000256" key="3">
    <source>
        <dbReference type="ARBA" id="ARBA00022884"/>
    </source>
</evidence>
<feature type="domain" description="NusB/RsmB/TIM44" evidence="7">
    <location>
        <begin position="5"/>
        <end position="129"/>
    </location>
</feature>
<accession>A0ABZ2J5J2</accession>
<dbReference type="EMBL" id="CP146612">
    <property type="protein sequence ID" value="WWX24842.1"/>
    <property type="molecule type" value="Genomic_DNA"/>
</dbReference>
<reference evidence="8 9" key="1">
    <citation type="submission" date="2024-03" db="EMBL/GenBank/DDBJ databases">
        <title>A Dehalogenimonas Isolated from Estuarine Sediments Dihaloeliminates Chlorinated Alkanes.</title>
        <authorList>
            <person name="Yang Y."/>
            <person name="Wang H."/>
        </authorList>
    </citation>
    <scope>NUCLEOTIDE SEQUENCE [LARGE SCALE GENOMIC DNA]</scope>
    <source>
        <strain evidence="8 9">W</strain>
    </source>
</reference>
<keyword evidence="3 6" id="KW-0694">RNA-binding</keyword>
<comment type="similarity">
    <text evidence="1 6">Belongs to the NusB family.</text>
</comment>
<dbReference type="RefSeq" id="WP_338736963.1">
    <property type="nucleotide sequence ID" value="NZ_CP146612.1"/>
</dbReference>
<organism evidence="8 9">
    <name type="scientific">Candidatus Dehalogenimonas loeffleri</name>
    <dbReference type="NCBI Taxonomy" id="3127115"/>
    <lineage>
        <taxon>Bacteria</taxon>
        <taxon>Bacillati</taxon>
        <taxon>Chloroflexota</taxon>
        <taxon>Dehalococcoidia</taxon>
        <taxon>Dehalococcoidales</taxon>
        <taxon>Dehalococcoidaceae</taxon>
        <taxon>Dehalogenimonas</taxon>
    </lineage>
</organism>
<evidence type="ECO:0000256" key="6">
    <source>
        <dbReference type="HAMAP-Rule" id="MF_00073"/>
    </source>
</evidence>
<protein>
    <recommendedName>
        <fullName evidence="6">Transcription antitermination protein NusB</fullName>
    </recommendedName>
    <alternativeName>
        <fullName evidence="6">Antitermination factor NusB</fullName>
    </alternativeName>
</protein>